<protein>
    <submittedName>
        <fullName evidence="1">Putative hydrolase of the HAD superfamily</fullName>
    </submittedName>
</protein>
<dbReference type="InterPro" id="IPR036412">
    <property type="entry name" value="HAD-like_sf"/>
</dbReference>
<dbReference type="AlphaFoldDB" id="A0A852X9E9"/>
<evidence type="ECO:0000313" key="2">
    <source>
        <dbReference type="Proteomes" id="UP000549066"/>
    </source>
</evidence>
<comment type="caution">
    <text evidence="1">The sequence shown here is derived from an EMBL/GenBank/DDBJ whole genome shotgun (WGS) entry which is preliminary data.</text>
</comment>
<dbReference type="Proteomes" id="UP000549066">
    <property type="component" value="Unassembled WGS sequence"/>
</dbReference>
<proteinExistence type="predicted"/>
<keyword evidence="2" id="KW-1185">Reference proteome</keyword>
<reference evidence="1 2" key="1">
    <citation type="submission" date="2020-07" db="EMBL/GenBank/DDBJ databases">
        <title>Sequencing the genomes of 1000 actinobacteria strains.</title>
        <authorList>
            <person name="Klenk H.-P."/>
        </authorList>
    </citation>
    <scope>NUCLEOTIDE SEQUENCE [LARGE SCALE GENOMIC DNA]</scope>
    <source>
        <strain evidence="1 2">DSM 8598</strain>
    </source>
</reference>
<dbReference type="RefSeq" id="WP_179552293.1">
    <property type="nucleotide sequence ID" value="NZ_JACCFI010000001.1"/>
</dbReference>
<dbReference type="PANTHER" id="PTHR43611">
    <property type="entry name" value="ALPHA-D-GLUCOSE 1-PHOSPHATE PHOSPHATASE"/>
    <property type="match status" value="1"/>
</dbReference>
<keyword evidence="1" id="KW-0378">Hydrolase</keyword>
<accession>A0A852X9E9</accession>
<name>A0A852X9E9_9MICO</name>
<dbReference type="SFLD" id="SFLDG01129">
    <property type="entry name" value="C1.5:_HAD__Beta-PGM__Phosphata"/>
    <property type="match status" value="1"/>
</dbReference>
<dbReference type="Pfam" id="PF00702">
    <property type="entry name" value="Hydrolase"/>
    <property type="match status" value="1"/>
</dbReference>
<dbReference type="Gene3D" id="3.40.50.1000">
    <property type="entry name" value="HAD superfamily/HAD-like"/>
    <property type="match status" value="1"/>
</dbReference>
<dbReference type="SFLD" id="SFLDS00003">
    <property type="entry name" value="Haloacid_Dehalogenase"/>
    <property type="match status" value="1"/>
</dbReference>
<dbReference type="PANTHER" id="PTHR43611:SF3">
    <property type="entry name" value="FLAVIN MONONUCLEOTIDE HYDROLASE 1, CHLOROPLATIC"/>
    <property type="match status" value="1"/>
</dbReference>
<dbReference type="GO" id="GO:0016787">
    <property type="term" value="F:hydrolase activity"/>
    <property type="evidence" value="ECO:0007669"/>
    <property type="project" value="UniProtKB-KW"/>
</dbReference>
<dbReference type="SUPFAM" id="SSF56784">
    <property type="entry name" value="HAD-like"/>
    <property type="match status" value="1"/>
</dbReference>
<dbReference type="EMBL" id="JACCFI010000001">
    <property type="protein sequence ID" value="NYG22495.1"/>
    <property type="molecule type" value="Genomic_DNA"/>
</dbReference>
<sequence>MIRVVLFDLDGVIRHFDPGHLADIERRHGLAAGTIEGIAFAKPLIEEVTTGRITRAEWVRRVGEAAGIPSAAEEWGGQPAALDESIVELSDELRGLGLTTAVLTNGTDTIPAEIAALGIGDRFDAIFNSADIGFVKPDVRAFEHVLGELGVTGAEVFFTDDTASKLVGADRLSMRTHLFDGVDGLRDRLIAAGVAVRRTPVAPQPSVGADS</sequence>
<organism evidence="1 2">
    <name type="scientific">Agromyces hippuratus</name>
    <dbReference type="NCBI Taxonomy" id="286438"/>
    <lineage>
        <taxon>Bacteria</taxon>
        <taxon>Bacillati</taxon>
        <taxon>Actinomycetota</taxon>
        <taxon>Actinomycetes</taxon>
        <taxon>Micrococcales</taxon>
        <taxon>Microbacteriaceae</taxon>
        <taxon>Agromyces</taxon>
    </lineage>
</organism>
<dbReference type="InterPro" id="IPR023214">
    <property type="entry name" value="HAD_sf"/>
</dbReference>
<evidence type="ECO:0000313" key="1">
    <source>
        <dbReference type="EMBL" id="NYG22495.1"/>
    </source>
</evidence>
<gene>
    <name evidence="1" type="ORF">BJY17_003242</name>
</gene>